<evidence type="ECO:0000256" key="2">
    <source>
        <dbReference type="ARBA" id="ARBA00023125"/>
    </source>
</evidence>
<dbReference type="SUPFAM" id="SSF64288">
    <property type="entry name" value="Chorismate lyase-like"/>
    <property type="match status" value="1"/>
</dbReference>
<evidence type="ECO:0000259" key="4">
    <source>
        <dbReference type="PROSITE" id="PS50949"/>
    </source>
</evidence>
<gene>
    <name evidence="5" type="ORF">BDD41_3461</name>
</gene>
<dbReference type="RefSeq" id="WP_116222499.1">
    <property type="nucleotide sequence ID" value="NZ_CP038197.1"/>
</dbReference>
<evidence type="ECO:0000313" key="6">
    <source>
        <dbReference type="Proteomes" id="UP000256941"/>
    </source>
</evidence>
<dbReference type="AlphaFoldDB" id="A0A3D9XCW9"/>
<accession>A0A3D9XCW9</accession>
<dbReference type="SUPFAM" id="SSF46785">
    <property type="entry name" value="Winged helix' DNA-binding domain"/>
    <property type="match status" value="1"/>
</dbReference>
<keyword evidence="1" id="KW-0805">Transcription regulation</keyword>
<protein>
    <submittedName>
        <fullName evidence="5">GntR family transcriptional regulator</fullName>
    </submittedName>
</protein>
<dbReference type="Pfam" id="PF07702">
    <property type="entry name" value="UTRA"/>
    <property type="match status" value="1"/>
</dbReference>
<sequence length="231" mass="26101">MCTTTSFRVIKADILRRISGGEWPPGSLLPNELALAREFGAARATVSRAMRELVDDGIVERKRKAGTRVRPVPLRQVRLDIPLVRVEVEAQGSSYRYALVSSESVPAPNWLRARLDLRQGAEMLHLVCLHLSDGHPYQLEDRWINLGAAPQARQADFSTLGPSEWLSRQMPFSDIEISFSASAAEAEQARQLSCAVGDPLFRIERQTFWEGRPITFVRMVYRCGHRLIARY</sequence>
<reference evidence="5 6" key="1">
    <citation type="submission" date="2018-08" db="EMBL/GenBank/DDBJ databases">
        <title>Genomic Encyclopedia of Archaeal and Bacterial Type Strains, Phase II (KMG-II): from individual species to whole genera.</title>
        <authorList>
            <person name="Goeker M."/>
        </authorList>
    </citation>
    <scope>NUCLEOTIDE SEQUENCE [LARGE SCALE GENOMIC DNA]</scope>
    <source>
        <strain evidence="5 6">DSM 17099</strain>
    </source>
</reference>
<dbReference type="SMART" id="SM00866">
    <property type="entry name" value="UTRA"/>
    <property type="match status" value="1"/>
</dbReference>
<dbReference type="EMBL" id="QTUJ01000003">
    <property type="protein sequence ID" value="REF68416.1"/>
    <property type="molecule type" value="Genomic_DNA"/>
</dbReference>
<dbReference type="PANTHER" id="PTHR44846">
    <property type="entry name" value="MANNOSYL-D-GLYCERATE TRANSPORT/METABOLISM SYSTEM REPRESSOR MNGR-RELATED"/>
    <property type="match status" value="1"/>
</dbReference>
<dbReference type="PROSITE" id="PS50949">
    <property type="entry name" value="HTH_GNTR"/>
    <property type="match status" value="1"/>
</dbReference>
<feature type="domain" description="HTH gntR-type" evidence="4">
    <location>
        <begin position="4"/>
        <end position="72"/>
    </location>
</feature>
<name>A0A3D9XCW9_PARVE</name>
<keyword evidence="3" id="KW-0804">Transcription</keyword>
<dbReference type="Gene3D" id="1.10.10.10">
    <property type="entry name" value="Winged helix-like DNA-binding domain superfamily/Winged helix DNA-binding domain"/>
    <property type="match status" value="1"/>
</dbReference>
<dbReference type="Gene3D" id="3.40.1410.10">
    <property type="entry name" value="Chorismate lyase-like"/>
    <property type="match status" value="1"/>
</dbReference>
<organism evidence="5 6">
    <name type="scientific">Paracoccus versutus</name>
    <name type="common">Thiobacillus versutus</name>
    <dbReference type="NCBI Taxonomy" id="34007"/>
    <lineage>
        <taxon>Bacteria</taxon>
        <taxon>Pseudomonadati</taxon>
        <taxon>Pseudomonadota</taxon>
        <taxon>Alphaproteobacteria</taxon>
        <taxon>Rhodobacterales</taxon>
        <taxon>Paracoccaceae</taxon>
        <taxon>Paracoccus</taxon>
    </lineage>
</organism>
<dbReference type="InterPro" id="IPR036390">
    <property type="entry name" value="WH_DNA-bd_sf"/>
</dbReference>
<evidence type="ECO:0000256" key="1">
    <source>
        <dbReference type="ARBA" id="ARBA00023015"/>
    </source>
</evidence>
<evidence type="ECO:0000256" key="3">
    <source>
        <dbReference type="ARBA" id="ARBA00023163"/>
    </source>
</evidence>
<dbReference type="GO" id="GO:0003700">
    <property type="term" value="F:DNA-binding transcription factor activity"/>
    <property type="evidence" value="ECO:0007669"/>
    <property type="project" value="InterPro"/>
</dbReference>
<dbReference type="InterPro" id="IPR011663">
    <property type="entry name" value="UTRA"/>
</dbReference>
<dbReference type="SMART" id="SM00345">
    <property type="entry name" value="HTH_GNTR"/>
    <property type="match status" value="1"/>
</dbReference>
<proteinExistence type="predicted"/>
<dbReference type="Pfam" id="PF00392">
    <property type="entry name" value="GntR"/>
    <property type="match status" value="1"/>
</dbReference>
<comment type="caution">
    <text evidence="5">The sequence shown here is derived from an EMBL/GenBank/DDBJ whole genome shotgun (WGS) entry which is preliminary data.</text>
</comment>
<dbReference type="InterPro" id="IPR028978">
    <property type="entry name" value="Chorismate_lyase_/UTRA_dom_sf"/>
</dbReference>
<dbReference type="PANTHER" id="PTHR44846:SF16">
    <property type="entry name" value="TRANSCRIPTIONAL REGULATOR PHNF-RELATED"/>
    <property type="match status" value="1"/>
</dbReference>
<dbReference type="Proteomes" id="UP000256941">
    <property type="component" value="Unassembled WGS sequence"/>
</dbReference>
<dbReference type="InterPro" id="IPR036388">
    <property type="entry name" value="WH-like_DNA-bd_sf"/>
</dbReference>
<evidence type="ECO:0000313" key="5">
    <source>
        <dbReference type="EMBL" id="REF68416.1"/>
    </source>
</evidence>
<dbReference type="GO" id="GO:0003677">
    <property type="term" value="F:DNA binding"/>
    <property type="evidence" value="ECO:0007669"/>
    <property type="project" value="UniProtKB-KW"/>
</dbReference>
<keyword evidence="2" id="KW-0238">DNA-binding</keyword>
<dbReference type="PRINTS" id="PR00035">
    <property type="entry name" value="HTHGNTR"/>
</dbReference>
<dbReference type="InterPro" id="IPR050679">
    <property type="entry name" value="Bact_HTH_transcr_reg"/>
</dbReference>
<dbReference type="InterPro" id="IPR000524">
    <property type="entry name" value="Tscrpt_reg_HTH_GntR"/>
</dbReference>
<dbReference type="CDD" id="cd07377">
    <property type="entry name" value="WHTH_GntR"/>
    <property type="match status" value="1"/>
</dbReference>